<sequence>VEGSESSSTVIPISGPFATPNSRIRLSSQLLACAAPPRVPSIPIRPADTVHELDRGVLLALNLPRHARGFLPPWSHAIRGMGRDGVVWFGLHEAEGVSSRHAVGGGAGKGEEG</sequence>
<dbReference type="EMBL" id="NHYE01000378">
    <property type="protein sequence ID" value="PPR06087.1"/>
    <property type="molecule type" value="Genomic_DNA"/>
</dbReference>
<accession>A0A409YSU0</accession>
<name>A0A409YSU0_9AGAR</name>
<dbReference type="InParanoid" id="A0A409YSU0"/>
<proteinExistence type="predicted"/>
<evidence type="ECO:0000313" key="1">
    <source>
        <dbReference type="EMBL" id="PPR06087.1"/>
    </source>
</evidence>
<evidence type="ECO:0000313" key="2">
    <source>
        <dbReference type="Proteomes" id="UP000284706"/>
    </source>
</evidence>
<protein>
    <submittedName>
        <fullName evidence="1">Uncharacterized protein</fullName>
    </submittedName>
</protein>
<keyword evidence="2" id="KW-1185">Reference proteome</keyword>
<reference evidence="1 2" key="1">
    <citation type="journal article" date="2018" name="Evol. Lett.">
        <title>Horizontal gene cluster transfer increased hallucinogenic mushroom diversity.</title>
        <authorList>
            <person name="Reynolds H.T."/>
            <person name="Vijayakumar V."/>
            <person name="Gluck-Thaler E."/>
            <person name="Korotkin H.B."/>
            <person name="Matheny P.B."/>
            <person name="Slot J.C."/>
        </authorList>
    </citation>
    <scope>NUCLEOTIDE SEQUENCE [LARGE SCALE GENOMIC DNA]</scope>
    <source>
        <strain evidence="1 2">SRW20</strain>
    </source>
</reference>
<dbReference type="AlphaFoldDB" id="A0A409YSU0"/>
<comment type="caution">
    <text evidence="1">The sequence shown here is derived from an EMBL/GenBank/DDBJ whole genome shotgun (WGS) entry which is preliminary data.</text>
</comment>
<gene>
    <name evidence="1" type="ORF">CVT26_005293</name>
</gene>
<dbReference type="Proteomes" id="UP000284706">
    <property type="component" value="Unassembled WGS sequence"/>
</dbReference>
<organism evidence="1 2">
    <name type="scientific">Gymnopilus dilepis</name>
    <dbReference type="NCBI Taxonomy" id="231916"/>
    <lineage>
        <taxon>Eukaryota</taxon>
        <taxon>Fungi</taxon>
        <taxon>Dikarya</taxon>
        <taxon>Basidiomycota</taxon>
        <taxon>Agaricomycotina</taxon>
        <taxon>Agaricomycetes</taxon>
        <taxon>Agaricomycetidae</taxon>
        <taxon>Agaricales</taxon>
        <taxon>Agaricineae</taxon>
        <taxon>Hymenogastraceae</taxon>
        <taxon>Gymnopilus</taxon>
    </lineage>
</organism>
<feature type="non-terminal residue" evidence="1">
    <location>
        <position position="1"/>
    </location>
</feature>